<gene>
    <name evidence="2" type="ORF">BN12_930008</name>
</gene>
<proteinExistence type="predicted"/>
<keyword evidence="3" id="KW-1185">Reference proteome</keyword>
<dbReference type="Proteomes" id="UP000035721">
    <property type="component" value="Unassembled WGS sequence"/>
</dbReference>
<dbReference type="OrthoDB" id="154486at2"/>
<organism evidence="2 3">
    <name type="scientific">Nostocoides japonicum T1-X7</name>
    <dbReference type="NCBI Taxonomy" id="1194083"/>
    <lineage>
        <taxon>Bacteria</taxon>
        <taxon>Bacillati</taxon>
        <taxon>Actinomycetota</taxon>
        <taxon>Actinomycetes</taxon>
        <taxon>Micrococcales</taxon>
        <taxon>Intrasporangiaceae</taxon>
        <taxon>Nostocoides</taxon>
    </lineage>
</organism>
<evidence type="ECO:0000313" key="3">
    <source>
        <dbReference type="Proteomes" id="UP000035721"/>
    </source>
</evidence>
<accession>A0A077M8T9</accession>
<evidence type="ECO:0000313" key="2">
    <source>
        <dbReference type="EMBL" id="CCH80435.1"/>
    </source>
</evidence>
<sequence length="308" mass="31713">MTPARPGGRGPRSTARMLATALPHRKGVLAALAAVALAVAWVVAPAAATAAPHARPPERSHPFLLALGDSISFGFQASKVGSPPDPAAFSTGYADVLAARDRRLRVTNYSCPGETTTSMIDGSCPWTAAGFALHDDYQGSQLVAADAFLRTHRREPGTVTLAIWGNDVAALSAACHDDLDCVAERAPAEVAAFGDRLGRILRSLRSAAPSARVVVVAAVHSFPPPSPEIDALYAALNRTIASTASTAGAAVADIVPVFDPPDPAERTAAICTLTLTCVSNGADGHPSDAGYRAIADAITAVIRRPCPS</sequence>
<protein>
    <recommendedName>
        <fullName evidence="1">SGNH hydrolase-type esterase domain-containing protein</fullName>
    </recommendedName>
</protein>
<dbReference type="SUPFAM" id="SSF52266">
    <property type="entry name" value="SGNH hydrolase"/>
    <property type="match status" value="1"/>
</dbReference>
<dbReference type="STRING" id="1194083.BN12_930008"/>
<name>A0A077M8T9_9MICO</name>
<dbReference type="InterPro" id="IPR036514">
    <property type="entry name" value="SGNH_hydro_sf"/>
</dbReference>
<dbReference type="CDD" id="cd00229">
    <property type="entry name" value="SGNH_hydrolase"/>
    <property type="match status" value="1"/>
</dbReference>
<dbReference type="InterPro" id="IPR013830">
    <property type="entry name" value="SGNH_hydro"/>
</dbReference>
<dbReference type="EMBL" id="CAJB01000429">
    <property type="protein sequence ID" value="CCH80435.1"/>
    <property type="molecule type" value="Genomic_DNA"/>
</dbReference>
<dbReference type="Gene3D" id="3.40.50.1110">
    <property type="entry name" value="SGNH hydrolase"/>
    <property type="match status" value="1"/>
</dbReference>
<evidence type="ECO:0000259" key="1">
    <source>
        <dbReference type="Pfam" id="PF13472"/>
    </source>
</evidence>
<dbReference type="AlphaFoldDB" id="A0A077M8T9"/>
<reference evidence="2 3" key="1">
    <citation type="journal article" date="2013" name="ISME J.">
        <title>A metabolic model for members of the genus Tetrasphaera involved in enhanced biological phosphorus removal.</title>
        <authorList>
            <person name="Kristiansen R."/>
            <person name="Nguyen H.T.T."/>
            <person name="Saunders A.M."/>
            <person name="Nielsen J.L."/>
            <person name="Wimmer R."/>
            <person name="Le V.Q."/>
            <person name="McIlroy S.J."/>
            <person name="Petrovski S."/>
            <person name="Seviour R.J."/>
            <person name="Calteau A."/>
            <person name="Nielsen K.L."/>
            <person name="Nielsen P.H."/>
        </authorList>
    </citation>
    <scope>NUCLEOTIDE SEQUENCE [LARGE SCALE GENOMIC DNA]</scope>
    <source>
        <strain evidence="2 3">T1-X7</strain>
    </source>
</reference>
<dbReference type="Pfam" id="PF13472">
    <property type="entry name" value="Lipase_GDSL_2"/>
    <property type="match status" value="1"/>
</dbReference>
<comment type="caution">
    <text evidence="2">The sequence shown here is derived from an EMBL/GenBank/DDBJ whole genome shotgun (WGS) entry which is preliminary data.</text>
</comment>
<feature type="domain" description="SGNH hydrolase-type esterase" evidence="1">
    <location>
        <begin position="66"/>
        <end position="293"/>
    </location>
</feature>